<evidence type="ECO:0000256" key="4">
    <source>
        <dbReference type="ARBA" id="ARBA00022989"/>
    </source>
</evidence>
<comment type="caution">
    <text evidence="7">The sequence shown here is derived from an EMBL/GenBank/DDBJ whole genome shotgun (WGS) entry which is preliminary data.</text>
</comment>
<dbReference type="AlphaFoldDB" id="A0A1F6TUJ7"/>
<proteinExistence type="predicted"/>
<dbReference type="PANTHER" id="PTHR12778">
    <property type="entry name" value="SOLUTE CARRIER FAMILY 33 ACETYL-COA TRANSPORTER -RELATED"/>
    <property type="match status" value="1"/>
</dbReference>
<sequence length="485" mass="52539">MATEKKLLRSKFFWVGVLYFAQGFPFGIFYDVLPVYFRQLGIDLREIGLLSLLGLAWTVKFLWAPAVDYYRHHRRWMLAVDLGMGACLIFLAAQAGFGPPVWIAIALFTLLSATNDIAIDGYTIELLAKEELGRANGFRIGFARGGILAAGVILILSDYLTWPGAYVAAAAVIALLGVVCRYAPRERDIVVVKQRLFLPRLLLAALALVLIGYAIQFGIRHGLDVVIEVSASVANGIAVIVTVLLMATTASLWLRRGSATGREAAPLASAPLFSALAEMLKRPYILPVILFVLTFKLGDAAMGFMVKPYWVDSGFSATQIGLVSVNFGLVLSIAGGLAGGWFTDRVGIFKALWVLGLFQAGSNLGYVWAASVIPLGAPGAAVPFEHQVMMYSASALESFTGGLGTAAFLAFLMSIVSQRYSAAEYALLSSLFALTRHLAGFASGYGAHYLGYAPYFLLTFFLSFPAYLLLPWVKKMLGYAESRKV</sequence>
<dbReference type="EMBL" id="MFSU01000018">
    <property type="protein sequence ID" value="OGI48818.1"/>
    <property type="molecule type" value="Genomic_DNA"/>
</dbReference>
<dbReference type="Gene3D" id="1.20.1250.20">
    <property type="entry name" value="MFS general substrate transporter like domains"/>
    <property type="match status" value="2"/>
</dbReference>
<comment type="subcellular location">
    <subcellularLocation>
        <location evidence="1">Membrane</location>
        <topology evidence="1">Multi-pass membrane protein</topology>
    </subcellularLocation>
</comment>
<gene>
    <name evidence="7" type="ORF">A2151_04495</name>
</gene>
<dbReference type="Proteomes" id="UP000178885">
    <property type="component" value="Unassembled WGS sequence"/>
</dbReference>
<name>A0A1F6TUJ7_9PROT</name>
<feature type="transmembrane region" description="Helical" evidence="6">
    <location>
        <begin position="47"/>
        <end position="64"/>
    </location>
</feature>
<feature type="transmembrane region" description="Helical" evidence="6">
    <location>
        <begin position="425"/>
        <end position="446"/>
    </location>
</feature>
<feature type="transmembrane region" description="Helical" evidence="6">
    <location>
        <begin position="12"/>
        <end position="35"/>
    </location>
</feature>
<dbReference type="Pfam" id="PF07690">
    <property type="entry name" value="MFS_1"/>
    <property type="match status" value="1"/>
</dbReference>
<protein>
    <recommendedName>
        <fullName evidence="9">MFS transporter</fullName>
    </recommendedName>
</protein>
<evidence type="ECO:0000256" key="5">
    <source>
        <dbReference type="ARBA" id="ARBA00023136"/>
    </source>
</evidence>
<evidence type="ECO:0000256" key="1">
    <source>
        <dbReference type="ARBA" id="ARBA00004141"/>
    </source>
</evidence>
<feature type="transmembrane region" description="Helical" evidence="6">
    <location>
        <begin position="101"/>
        <end position="119"/>
    </location>
</feature>
<feature type="transmembrane region" description="Helical" evidence="6">
    <location>
        <begin position="166"/>
        <end position="184"/>
    </location>
</feature>
<dbReference type="PANTHER" id="PTHR12778:SF10">
    <property type="entry name" value="MAJOR FACILITATOR SUPERFAMILY DOMAIN-CONTAINING PROTEIN 3"/>
    <property type="match status" value="1"/>
</dbReference>
<organism evidence="7 8">
    <name type="scientific">Candidatus Muproteobacteria bacterium RBG_16_65_34</name>
    <dbReference type="NCBI Taxonomy" id="1817760"/>
    <lineage>
        <taxon>Bacteria</taxon>
        <taxon>Pseudomonadati</taxon>
        <taxon>Pseudomonadota</taxon>
        <taxon>Candidatus Muproteobacteria</taxon>
    </lineage>
</organism>
<dbReference type="SUPFAM" id="SSF103473">
    <property type="entry name" value="MFS general substrate transporter"/>
    <property type="match status" value="1"/>
</dbReference>
<feature type="transmembrane region" description="Helical" evidence="6">
    <location>
        <begin position="196"/>
        <end position="219"/>
    </location>
</feature>
<evidence type="ECO:0000256" key="3">
    <source>
        <dbReference type="ARBA" id="ARBA00022692"/>
    </source>
</evidence>
<feature type="transmembrane region" description="Helical" evidence="6">
    <location>
        <begin position="231"/>
        <end position="254"/>
    </location>
</feature>
<dbReference type="GO" id="GO:0016020">
    <property type="term" value="C:membrane"/>
    <property type="evidence" value="ECO:0007669"/>
    <property type="project" value="UniProtKB-SubCell"/>
</dbReference>
<evidence type="ECO:0008006" key="9">
    <source>
        <dbReference type="Google" id="ProtNLM"/>
    </source>
</evidence>
<keyword evidence="2" id="KW-0813">Transport</keyword>
<feature type="transmembrane region" description="Helical" evidence="6">
    <location>
        <begin position="284"/>
        <end position="306"/>
    </location>
</feature>
<evidence type="ECO:0000313" key="8">
    <source>
        <dbReference type="Proteomes" id="UP000178885"/>
    </source>
</evidence>
<keyword evidence="5 6" id="KW-0472">Membrane</keyword>
<feature type="transmembrane region" description="Helical" evidence="6">
    <location>
        <begin position="452"/>
        <end position="473"/>
    </location>
</feature>
<reference evidence="7 8" key="1">
    <citation type="journal article" date="2016" name="Nat. Commun.">
        <title>Thousands of microbial genomes shed light on interconnected biogeochemical processes in an aquifer system.</title>
        <authorList>
            <person name="Anantharaman K."/>
            <person name="Brown C.T."/>
            <person name="Hug L.A."/>
            <person name="Sharon I."/>
            <person name="Castelle C.J."/>
            <person name="Probst A.J."/>
            <person name="Thomas B.C."/>
            <person name="Singh A."/>
            <person name="Wilkins M.J."/>
            <person name="Karaoz U."/>
            <person name="Brodie E.L."/>
            <person name="Williams K.H."/>
            <person name="Hubbard S.S."/>
            <person name="Banfield J.F."/>
        </authorList>
    </citation>
    <scope>NUCLEOTIDE SEQUENCE [LARGE SCALE GENOMIC DNA]</scope>
</reference>
<dbReference type="GO" id="GO:0022857">
    <property type="term" value="F:transmembrane transporter activity"/>
    <property type="evidence" value="ECO:0007669"/>
    <property type="project" value="InterPro"/>
</dbReference>
<feature type="transmembrane region" description="Helical" evidence="6">
    <location>
        <begin position="318"/>
        <end position="339"/>
    </location>
</feature>
<feature type="transmembrane region" description="Helical" evidence="6">
    <location>
        <begin position="76"/>
        <end position="95"/>
    </location>
</feature>
<feature type="transmembrane region" description="Helical" evidence="6">
    <location>
        <begin position="351"/>
        <end position="369"/>
    </location>
</feature>
<feature type="transmembrane region" description="Helical" evidence="6">
    <location>
        <begin position="389"/>
        <end position="413"/>
    </location>
</feature>
<keyword evidence="3 6" id="KW-0812">Transmembrane</keyword>
<evidence type="ECO:0000256" key="2">
    <source>
        <dbReference type="ARBA" id="ARBA00022448"/>
    </source>
</evidence>
<evidence type="ECO:0000256" key="6">
    <source>
        <dbReference type="SAM" id="Phobius"/>
    </source>
</evidence>
<dbReference type="STRING" id="1817760.A2151_04495"/>
<dbReference type="InterPro" id="IPR011701">
    <property type="entry name" value="MFS"/>
</dbReference>
<evidence type="ECO:0000313" key="7">
    <source>
        <dbReference type="EMBL" id="OGI48818.1"/>
    </source>
</evidence>
<dbReference type="InterPro" id="IPR004752">
    <property type="entry name" value="AmpG_permease/AT-1"/>
</dbReference>
<dbReference type="InterPro" id="IPR036259">
    <property type="entry name" value="MFS_trans_sf"/>
</dbReference>
<accession>A0A1F6TUJ7</accession>
<keyword evidence="4 6" id="KW-1133">Transmembrane helix</keyword>
<feature type="transmembrane region" description="Helical" evidence="6">
    <location>
        <begin position="140"/>
        <end position="160"/>
    </location>
</feature>